<dbReference type="EMBL" id="HBUF01652292">
    <property type="protein sequence ID" value="CAG6787179.1"/>
    <property type="molecule type" value="Transcribed_RNA"/>
</dbReference>
<dbReference type="EMBL" id="HBUF01266043">
    <property type="protein sequence ID" value="CAG6684139.1"/>
    <property type="molecule type" value="Transcribed_RNA"/>
</dbReference>
<feature type="compositionally biased region" description="Basic residues" evidence="1">
    <location>
        <begin position="124"/>
        <end position="133"/>
    </location>
</feature>
<dbReference type="EMBL" id="HBUF01266046">
    <property type="protein sequence ID" value="CAG6684151.1"/>
    <property type="molecule type" value="Transcribed_RNA"/>
</dbReference>
<feature type="compositionally biased region" description="Low complexity" evidence="1">
    <location>
        <begin position="47"/>
        <end position="56"/>
    </location>
</feature>
<feature type="region of interest" description="Disordered" evidence="1">
    <location>
        <begin position="108"/>
        <end position="133"/>
    </location>
</feature>
<dbReference type="EMBL" id="HBUF01266045">
    <property type="protein sequence ID" value="CAG6684147.1"/>
    <property type="molecule type" value="Transcribed_RNA"/>
</dbReference>
<sequence length="133" mass="14320">MVGTERMMKMTSSGHSPEPFSILSLSSLPLAMVTSRPKRRGVKWAPSSTLSSVSRSCSSACPTLGTSWRTVSGLFTGRSAATRAPDQGNHQSSPEDRRVYALTMVGCPPDLSPLDPHHSVVRSARPRGPRTTR</sequence>
<dbReference type="EMBL" id="HBUF01652293">
    <property type="protein sequence ID" value="CAG6787181.1"/>
    <property type="molecule type" value="Transcribed_RNA"/>
</dbReference>
<dbReference type="EMBL" id="HBUF01357875">
    <property type="protein sequence ID" value="CAG6718787.1"/>
    <property type="molecule type" value="Transcribed_RNA"/>
</dbReference>
<protein>
    <submittedName>
        <fullName evidence="2">Uncharacterized protein</fullName>
    </submittedName>
</protein>
<accession>A0A8D8TH93</accession>
<feature type="region of interest" description="Disordered" evidence="1">
    <location>
        <begin position="36"/>
        <end position="56"/>
    </location>
</feature>
<dbReference type="EMBL" id="HBUF01652291">
    <property type="protein sequence ID" value="CAG6787177.1"/>
    <property type="molecule type" value="Transcribed_RNA"/>
</dbReference>
<evidence type="ECO:0000256" key="1">
    <source>
        <dbReference type="SAM" id="MobiDB-lite"/>
    </source>
</evidence>
<name>A0A8D8TH93_9HEMI</name>
<dbReference type="EMBL" id="HBUF01266048">
    <property type="protein sequence ID" value="CAG6684159.1"/>
    <property type="molecule type" value="Transcribed_RNA"/>
</dbReference>
<dbReference type="EMBL" id="HBUF01266047">
    <property type="protein sequence ID" value="CAG6684155.1"/>
    <property type="molecule type" value="Transcribed_RNA"/>
</dbReference>
<dbReference type="EMBL" id="HBUF01357876">
    <property type="protein sequence ID" value="CAG6718790.1"/>
    <property type="molecule type" value="Transcribed_RNA"/>
</dbReference>
<organism evidence="2">
    <name type="scientific">Cacopsylla melanoneura</name>
    <dbReference type="NCBI Taxonomy" id="428564"/>
    <lineage>
        <taxon>Eukaryota</taxon>
        <taxon>Metazoa</taxon>
        <taxon>Ecdysozoa</taxon>
        <taxon>Arthropoda</taxon>
        <taxon>Hexapoda</taxon>
        <taxon>Insecta</taxon>
        <taxon>Pterygota</taxon>
        <taxon>Neoptera</taxon>
        <taxon>Paraneoptera</taxon>
        <taxon>Hemiptera</taxon>
        <taxon>Sternorrhyncha</taxon>
        <taxon>Psylloidea</taxon>
        <taxon>Psyllidae</taxon>
        <taxon>Psyllinae</taxon>
        <taxon>Cacopsylla</taxon>
    </lineage>
</organism>
<dbReference type="AlphaFoldDB" id="A0A8D8TH93"/>
<evidence type="ECO:0000313" key="2">
    <source>
        <dbReference type="EMBL" id="CAG6684147.1"/>
    </source>
</evidence>
<dbReference type="EMBL" id="HBUF01266044">
    <property type="protein sequence ID" value="CAG6684143.1"/>
    <property type="molecule type" value="Transcribed_RNA"/>
</dbReference>
<dbReference type="EMBL" id="HBUF01266042">
    <property type="protein sequence ID" value="CAG6684135.1"/>
    <property type="molecule type" value="Transcribed_RNA"/>
</dbReference>
<reference evidence="2" key="1">
    <citation type="submission" date="2021-05" db="EMBL/GenBank/DDBJ databases">
        <authorList>
            <person name="Alioto T."/>
            <person name="Alioto T."/>
            <person name="Gomez Garrido J."/>
        </authorList>
    </citation>
    <scope>NUCLEOTIDE SEQUENCE</scope>
</reference>
<proteinExistence type="predicted"/>